<feature type="domain" description="Peptidase A2" evidence="4">
    <location>
        <begin position="186"/>
        <end position="262"/>
    </location>
</feature>
<dbReference type="SUPFAM" id="SSF50630">
    <property type="entry name" value="Acid proteases"/>
    <property type="match status" value="1"/>
</dbReference>
<dbReference type="Proteomes" id="UP000553798">
    <property type="component" value="Unassembled WGS sequence"/>
</dbReference>
<dbReference type="Pfam" id="PF00077">
    <property type="entry name" value="RVP"/>
    <property type="match status" value="1"/>
</dbReference>
<dbReference type="PROSITE" id="PS00141">
    <property type="entry name" value="ASP_PROTEASE"/>
    <property type="match status" value="1"/>
</dbReference>
<dbReference type="PROSITE" id="PS50175">
    <property type="entry name" value="ASP_PROT_RETROV"/>
    <property type="match status" value="1"/>
</dbReference>
<keyword evidence="3" id="KW-0378">Hydrolase</keyword>
<keyword evidence="1" id="KW-0645">Protease</keyword>
<sequence length="270" mass="28516">QYKCLPQKVGKLEKQREEQWPRRDKSSSCNALRTQLQPATSGSLGLDLAASVDVTIMTTQPHKIPTGIKGPIIINGQPIGGLLIGRSSASTMGLLVLPGCIDADYEGEIMIMVQTLYPPVKVSQGQRLAQLIPLPQLTKGLIPLKQSPRGQGGFGSTGGLTLLTVDLSTRLKRLCQLSFQGKSITLLGLLDTGADTCIIAPTEWPSDWPVQPSTTTVTGIGGMTLANCTPVLTVEIEGKLASASFSIAPLPPTGKCLIGRDVLAQLGLVL</sequence>
<dbReference type="InterPro" id="IPR036157">
    <property type="entry name" value="dUTPase-like_sf"/>
</dbReference>
<proteinExistence type="predicted"/>
<dbReference type="PANTHER" id="PTHR19422:SF123">
    <property type="entry name" value="RT1 CLASS I, LOCUS CE15"/>
    <property type="match status" value="1"/>
</dbReference>
<dbReference type="InterPro" id="IPR051592">
    <property type="entry name" value="HERV-K_Pro_peptidase_A2"/>
</dbReference>
<dbReference type="InterPro" id="IPR029054">
    <property type="entry name" value="dUTPase-like"/>
</dbReference>
<dbReference type="GO" id="GO:0004190">
    <property type="term" value="F:aspartic-type endopeptidase activity"/>
    <property type="evidence" value="ECO:0007669"/>
    <property type="project" value="UniProtKB-KW"/>
</dbReference>
<comment type="caution">
    <text evidence="5">The sequence shown here is derived from an EMBL/GenBank/DDBJ whole genome shotgun (WGS) entry which is preliminary data.</text>
</comment>
<dbReference type="PANTHER" id="PTHR19422">
    <property type="entry name" value="GAG RETROVIRAL POLYPROTEIN"/>
    <property type="match status" value="1"/>
</dbReference>
<dbReference type="GO" id="GO:0006508">
    <property type="term" value="P:proteolysis"/>
    <property type="evidence" value="ECO:0007669"/>
    <property type="project" value="UniProtKB-KW"/>
</dbReference>
<organism evidence="5 6">
    <name type="scientific">Prunella fulvescens</name>
    <name type="common">Brown accentor</name>
    <dbReference type="NCBI Taxonomy" id="670355"/>
    <lineage>
        <taxon>Eukaryota</taxon>
        <taxon>Metazoa</taxon>
        <taxon>Chordata</taxon>
        <taxon>Craniata</taxon>
        <taxon>Vertebrata</taxon>
        <taxon>Euteleostomi</taxon>
        <taxon>Archelosauria</taxon>
        <taxon>Archosauria</taxon>
        <taxon>Dinosauria</taxon>
        <taxon>Saurischia</taxon>
        <taxon>Theropoda</taxon>
        <taxon>Coelurosauria</taxon>
        <taxon>Aves</taxon>
        <taxon>Neognathae</taxon>
        <taxon>Neoaves</taxon>
        <taxon>Telluraves</taxon>
        <taxon>Australaves</taxon>
        <taxon>Passeriformes</taxon>
        <taxon>Passeroidea</taxon>
        <taxon>Prunellidae</taxon>
        <taxon>Prunella</taxon>
    </lineage>
</organism>
<dbReference type="EMBL" id="VZTP01029630">
    <property type="protein sequence ID" value="NXT12675.1"/>
    <property type="molecule type" value="Genomic_DNA"/>
</dbReference>
<gene>
    <name evidence="5" type="primary">Ervk9_3</name>
    <name evidence="5" type="ORF">PRUFUL_R06505</name>
</gene>
<feature type="non-terminal residue" evidence="5">
    <location>
        <position position="270"/>
    </location>
</feature>
<evidence type="ECO:0000256" key="3">
    <source>
        <dbReference type="ARBA" id="ARBA00022801"/>
    </source>
</evidence>
<dbReference type="InterPro" id="IPR018061">
    <property type="entry name" value="Retropepsins"/>
</dbReference>
<dbReference type="InterPro" id="IPR033704">
    <property type="entry name" value="dUTPase_trimeric"/>
</dbReference>
<protein>
    <submittedName>
        <fullName evidence="5">POK9 protein</fullName>
    </submittedName>
</protein>
<dbReference type="SUPFAM" id="SSF51283">
    <property type="entry name" value="dUTPase-like"/>
    <property type="match status" value="1"/>
</dbReference>
<dbReference type="CDD" id="cd05482">
    <property type="entry name" value="HIV_retropepsin_like"/>
    <property type="match status" value="1"/>
</dbReference>
<dbReference type="AlphaFoldDB" id="A0A7L3A3E0"/>
<keyword evidence="2" id="KW-0064">Aspartyl protease</keyword>
<reference evidence="5 6" key="1">
    <citation type="submission" date="2019-09" db="EMBL/GenBank/DDBJ databases">
        <title>Bird 10,000 Genomes (B10K) Project - Family phase.</title>
        <authorList>
            <person name="Zhang G."/>
        </authorList>
    </citation>
    <scope>NUCLEOTIDE SEQUENCE [LARGE SCALE GENOMIC DNA]</scope>
    <source>
        <strain evidence="5">B10K-DU-012-46</strain>
    </source>
</reference>
<evidence type="ECO:0000259" key="4">
    <source>
        <dbReference type="PROSITE" id="PS50175"/>
    </source>
</evidence>
<dbReference type="Gene3D" id="2.40.70.10">
    <property type="entry name" value="Acid Proteases"/>
    <property type="match status" value="1"/>
</dbReference>
<dbReference type="InterPro" id="IPR001995">
    <property type="entry name" value="Peptidase_A2_cat"/>
</dbReference>
<keyword evidence="6" id="KW-1185">Reference proteome</keyword>
<dbReference type="Pfam" id="PF00692">
    <property type="entry name" value="dUTPase"/>
    <property type="match status" value="1"/>
</dbReference>
<evidence type="ECO:0000256" key="2">
    <source>
        <dbReference type="ARBA" id="ARBA00022750"/>
    </source>
</evidence>
<evidence type="ECO:0000313" key="5">
    <source>
        <dbReference type="EMBL" id="NXT12675.1"/>
    </source>
</evidence>
<dbReference type="CDD" id="cd07557">
    <property type="entry name" value="trimeric_dUTPase"/>
    <property type="match status" value="1"/>
</dbReference>
<accession>A0A7L3A3E0</accession>
<feature type="non-terminal residue" evidence="5">
    <location>
        <position position="1"/>
    </location>
</feature>
<dbReference type="InterPro" id="IPR021109">
    <property type="entry name" value="Peptidase_aspartic_dom_sf"/>
</dbReference>
<evidence type="ECO:0000313" key="6">
    <source>
        <dbReference type="Proteomes" id="UP000553798"/>
    </source>
</evidence>
<dbReference type="InterPro" id="IPR034170">
    <property type="entry name" value="Retropepsin-like_cat_dom"/>
</dbReference>
<dbReference type="InterPro" id="IPR001969">
    <property type="entry name" value="Aspartic_peptidase_AS"/>
</dbReference>
<name>A0A7L3A3E0_9PASE</name>
<dbReference type="Gene3D" id="2.70.40.10">
    <property type="match status" value="1"/>
</dbReference>
<evidence type="ECO:0000256" key="1">
    <source>
        <dbReference type="ARBA" id="ARBA00022670"/>
    </source>
</evidence>